<dbReference type="CDD" id="cd22332">
    <property type="entry name" value="HsdR_N"/>
    <property type="match status" value="1"/>
</dbReference>
<reference evidence="12" key="1">
    <citation type="submission" date="2019-08" db="EMBL/GenBank/DDBJ databases">
        <authorList>
            <person name="Kucharzyk K."/>
            <person name="Murdoch R.W."/>
            <person name="Higgins S."/>
            <person name="Loffler F."/>
        </authorList>
    </citation>
    <scope>NUCLEOTIDE SEQUENCE</scope>
</reference>
<keyword evidence="8" id="KW-0378">Hydrolase</keyword>
<dbReference type="GO" id="GO:0009307">
    <property type="term" value="P:DNA restriction-modification system"/>
    <property type="evidence" value="ECO:0007669"/>
    <property type="project" value="UniProtKB-KW"/>
</dbReference>
<dbReference type="Gene3D" id="3.40.50.300">
    <property type="entry name" value="P-loop containing nucleotide triphosphate hydrolases"/>
    <property type="match status" value="2"/>
</dbReference>
<name>A0A644XVF0_9ZZZZ</name>
<dbReference type="GO" id="GO:0003677">
    <property type="term" value="F:DNA binding"/>
    <property type="evidence" value="ECO:0007669"/>
    <property type="project" value="UniProtKB-KW"/>
</dbReference>
<evidence type="ECO:0000256" key="7">
    <source>
        <dbReference type="ARBA" id="ARBA00022759"/>
    </source>
</evidence>
<proteinExistence type="inferred from homology"/>
<dbReference type="NCBIfam" id="TIGR00348">
    <property type="entry name" value="hsdR"/>
    <property type="match status" value="1"/>
</dbReference>
<evidence type="ECO:0000256" key="3">
    <source>
        <dbReference type="ARBA" id="ARBA00012654"/>
    </source>
</evidence>
<comment type="similarity">
    <text evidence="2">Belongs to the HsdR family.</text>
</comment>
<dbReference type="PROSITE" id="PS51192">
    <property type="entry name" value="HELICASE_ATP_BIND_1"/>
    <property type="match status" value="1"/>
</dbReference>
<dbReference type="InterPro" id="IPR014001">
    <property type="entry name" value="Helicase_ATP-bd"/>
</dbReference>
<evidence type="ECO:0000256" key="4">
    <source>
        <dbReference type="ARBA" id="ARBA00022722"/>
    </source>
</evidence>
<keyword evidence="4" id="KW-0540">Nuclease</keyword>
<protein>
    <recommendedName>
        <fullName evidence="3">type I site-specific deoxyribonuclease</fullName>
        <ecNumber evidence="3">3.1.21.3</ecNumber>
    </recommendedName>
</protein>
<evidence type="ECO:0000256" key="8">
    <source>
        <dbReference type="ARBA" id="ARBA00022801"/>
    </source>
</evidence>
<dbReference type="InterPro" id="IPR027417">
    <property type="entry name" value="P-loop_NTPase"/>
</dbReference>
<comment type="catalytic activity">
    <reaction evidence="1">
        <text>Endonucleolytic cleavage of DNA to give random double-stranded fragments with terminal 5'-phosphates, ATP is simultaneously hydrolyzed.</text>
        <dbReference type="EC" id="3.1.21.3"/>
    </reaction>
</comment>
<dbReference type="InterPro" id="IPR004473">
    <property type="entry name" value="Restrct_endonuc_typeI_HsdR"/>
</dbReference>
<dbReference type="GO" id="GO:0005524">
    <property type="term" value="F:ATP binding"/>
    <property type="evidence" value="ECO:0007669"/>
    <property type="project" value="UniProtKB-KW"/>
</dbReference>
<dbReference type="InterPro" id="IPR007409">
    <property type="entry name" value="Restrct_endonuc_type1_HsdR_N"/>
</dbReference>
<evidence type="ECO:0000256" key="6">
    <source>
        <dbReference type="ARBA" id="ARBA00022747"/>
    </source>
</evidence>
<dbReference type="SMART" id="SM00487">
    <property type="entry name" value="DEXDc"/>
    <property type="match status" value="1"/>
</dbReference>
<dbReference type="Pfam" id="PF04313">
    <property type="entry name" value="HSDR_N"/>
    <property type="match status" value="1"/>
</dbReference>
<dbReference type="PANTHER" id="PTHR30195">
    <property type="entry name" value="TYPE I SITE-SPECIFIC DEOXYRIBONUCLEASE PROTEIN SUBUNIT M AND R"/>
    <property type="match status" value="1"/>
</dbReference>
<dbReference type="Pfam" id="PF22679">
    <property type="entry name" value="T1R_D3-like"/>
    <property type="match status" value="1"/>
</dbReference>
<dbReference type="Pfam" id="PF18766">
    <property type="entry name" value="SWI2_SNF2"/>
    <property type="match status" value="1"/>
</dbReference>
<dbReference type="InterPro" id="IPR040980">
    <property type="entry name" value="SWI2_SNF2"/>
</dbReference>
<keyword evidence="6" id="KW-0680">Restriction system</keyword>
<evidence type="ECO:0000256" key="10">
    <source>
        <dbReference type="ARBA" id="ARBA00023125"/>
    </source>
</evidence>
<evidence type="ECO:0000256" key="5">
    <source>
        <dbReference type="ARBA" id="ARBA00022741"/>
    </source>
</evidence>
<sequence>MTPENQIESTFIDILTMRENQWTYRGDIKTESELWENLRGHINRINLARLDGVLLTDSEFKQVRDEFNRLTQTPFKASQWLRGENGIAQISIERDELAKGNVALTLFSNKDIAGGISSYEVVNQVVPVVEGRTTRGDVTLLINGLPVIHIELKSELAKDGYWQAFQQIERYAQSGFFDGIYSTVQIFVVSNKVSTRYFARPRANNDFESAKKFLFNWREPDNAPIEDLYDFTKKALSIPMAHELISRFSILVDDKKGQKFMMVLRPYQIHAIKKIMKQAYSHEGGFLWHATGSGKTITSFVATKLLAQSAISVARTVMIVDRKDLDSQTKNEFSKFASEYNTGLASGKGADNTLIVGIDNKRELVENFLSRKNNNTIIITTIQKLSRAIRESKKSEVNKFQKLKGEHIVFIVDECHRAVSDQEMREIKKIFPKSSWIGLTGTPIFETNKKQENGTYARTTFDQYGELLHAYTTKNAMEDKSVLDFQVEYHSLLSEEEEERIYLRKIRAKYPNDDPEAKLKAMLDDIEKEELLESADYENDAYVETMLKKIFKHQSILEKFRVRDGIPTMSAILTTHSIAQAKRIYRKLVDLKKAGSLITGKPIDERRRLNDPDFPRVAITYSVTENQDKMIAANKELSEIMKQYNSLFGTNYTDIDLYNQNINNRLARKDAQYQKDGQWLDLVIVVDRLLTGFDAPTIQTLYVDRELRYQKLLQAFSRTNRTCSGKSIGMIVTFRKPNTMVENVRDAIKLFSNEERDWEKLVPKQYREVKQNLKAAYKKFREANRELIENPTDIKKQLQAIKAFQMMKNLGESIKSYEEYETDFANLSDIVQTVADEMGHIENLKGEVREALTEASIHDDPLPELLEIEFSSDQRATLEEKIDSYYISQLLKDIKDEKSKQKFNEIIKNKAPIVKAVYEEALESLADDQKIVNSVDSHFRYAIGEIIRETSSVLKVPEEDLKISFNEYRRDKPEVPYINMIIDNSTITREEFEQIFYKKFRERRRTIENYWKKEMNSKLLPLKDELANFDNELKKWRDPNNE</sequence>
<evidence type="ECO:0000256" key="2">
    <source>
        <dbReference type="ARBA" id="ARBA00008598"/>
    </source>
</evidence>
<gene>
    <name evidence="12" type="ORF">SDC9_66127</name>
</gene>
<dbReference type="EC" id="3.1.21.3" evidence="3"/>
<keyword evidence="5" id="KW-0547">Nucleotide-binding</keyword>
<comment type="caution">
    <text evidence="12">The sequence shown here is derived from an EMBL/GenBank/DDBJ whole genome shotgun (WGS) entry which is preliminary data.</text>
</comment>
<dbReference type="InterPro" id="IPR055180">
    <property type="entry name" value="HsdR_RecA-like_helicase_dom_2"/>
</dbReference>
<dbReference type="PANTHER" id="PTHR30195:SF16">
    <property type="entry name" value="TYPE I RESTRICTION ENZYME ENDONUCLEASE SUBUNIT"/>
    <property type="match status" value="1"/>
</dbReference>
<dbReference type="AlphaFoldDB" id="A0A644XVF0"/>
<dbReference type="InterPro" id="IPR051268">
    <property type="entry name" value="Type-I_R_enzyme_R_subunit"/>
</dbReference>
<evidence type="ECO:0000256" key="1">
    <source>
        <dbReference type="ARBA" id="ARBA00000851"/>
    </source>
</evidence>
<evidence type="ECO:0000313" key="12">
    <source>
        <dbReference type="EMBL" id="MPM19701.1"/>
    </source>
</evidence>
<evidence type="ECO:0000259" key="11">
    <source>
        <dbReference type="PROSITE" id="PS51192"/>
    </source>
</evidence>
<dbReference type="CDD" id="cd18800">
    <property type="entry name" value="SF2_C_EcoR124I-like"/>
    <property type="match status" value="1"/>
</dbReference>
<keyword evidence="10" id="KW-0238">DNA-binding</keyword>
<organism evidence="12">
    <name type="scientific">bioreactor metagenome</name>
    <dbReference type="NCBI Taxonomy" id="1076179"/>
    <lineage>
        <taxon>unclassified sequences</taxon>
        <taxon>metagenomes</taxon>
        <taxon>ecological metagenomes</taxon>
    </lineage>
</organism>
<evidence type="ECO:0000256" key="9">
    <source>
        <dbReference type="ARBA" id="ARBA00022840"/>
    </source>
</evidence>
<keyword evidence="9" id="KW-0067">ATP-binding</keyword>
<accession>A0A644XVF0</accession>
<keyword evidence="7" id="KW-0255">Endonuclease</keyword>
<dbReference type="GO" id="GO:0009035">
    <property type="term" value="F:type I site-specific deoxyribonuclease activity"/>
    <property type="evidence" value="ECO:0007669"/>
    <property type="project" value="UniProtKB-EC"/>
</dbReference>
<dbReference type="SUPFAM" id="SSF52540">
    <property type="entry name" value="P-loop containing nucleoside triphosphate hydrolases"/>
    <property type="match status" value="2"/>
</dbReference>
<dbReference type="Gene3D" id="3.90.1570.50">
    <property type="match status" value="1"/>
</dbReference>
<feature type="domain" description="Helicase ATP-binding" evidence="11">
    <location>
        <begin position="276"/>
        <end position="461"/>
    </location>
</feature>
<dbReference type="EMBL" id="VSSQ01003226">
    <property type="protein sequence ID" value="MPM19701.1"/>
    <property type="molecule type" value="Genomic_DNA"/>
</dbReference>